<feature type="transmembrane region" description="Helical" evidence="1">
    <location>
        <begin position="20"/>
        <end position="39"/>
    </location>
</feature>
<gene>
    <name evidence="2" type="ORF">HDF17_000996</name>
</gene>
<evidence type="ECO:0000313" key="2">
    <source>
        <dbReference type="EMBL" id="NYF78709.1"/>
    </source>
</evidence>
<dbReference type="AlphaFoldDB" id="A0A7Y9PF31"/>
<reference evidence="2 3" key="1">
    <citation type="submission" date="2020-07" db="EMBL/GenBank/DDBJ databases">
        <title>Genomic Encyclopedia of Type Strains, Phase IV (KMG-V): Genome sequencing to study the core and pangenomes of soil and plant-associated prokaryotes.</title>
        <authorList>
            <person name="Whitman W."/>
        </authorList>
    </citation>
    <scope>NUCLEOTIDE SEQUENCE [LARGE SCALE GENOMIC DNA]</scope>
    <source>
        <strain evidence="2 3">X4EP2</strain>
    </source>
</reference>
<feature type="transmembrane region" description="Helical" evidence="1">
    <location>
        <begin position="46"/>
        <end position="64"/>
    </location>
</feature>
<dbReference type="Proteomes" id="UP000589520">
    <property type="component" value="Unassembled WGS sequence"/>
</dbReference>
<proteinExistence type="predicted"/>
<keyword evidence="1" id="KW-0472">Membrane</keyword>
<protein>
    <submittedName>
        <fullName evidence="2">Uncharacterized protein</fullName>
    </submittedName>
</protein>
<keyword evidence="3" id="KW-1185">Reference proteome</keyword>
<evidence type="ECO:0000313" key="3">
    <source>
        <dbReference type="Proteomes" id="UP000589520"/>
    </source>
</evidence>
<sequence length="105" mass="11195">MALDSSIASRPAARTVGAGYLFGVPVGDLGWFATLLMSLASGFGSFFAATFCGIVGLLVYSMATHHTPDYTISYRLIGLPVGLLVLVCASVYLGSLWMRRMLRKA</sequence>
<accession>A0A7Y9PF31</accession>
<organism evidence="2 3">
    <name type="scientific">Granulicella arctica</name>
    <dbReference type="NCBI Taxonomy" id="940613"/>
    <lineage>
        <taxon>Bacteria</taxon>
        <taxon>Pseudomonadati</taxon>
        <taxon>Acidobacteriota</taxon>
        <taxon>Terriglobia</taxon>
        <taxon>Terriglobales</taxon>
        <taxon>Acidobacteriaceae</taxon>
        <taxon>Granulicella</taxon>
    </lineage>
</organism>
<name>A0A7Y9PF31_9BACT</name>
<dbReference type="EMBL" id="JACCCW010000001">
    <property type="protein sequence ID" value="NYF78709.1"/>
    <property type="molecule type" value="Genomic_DNA"/>
</dbReference>
<feature type="transmembrane region" description="Helical" evidence="1">
    <location>
        <begin position="76"/>
        <end position="98"/>
    </location>
</feature>
<comment type="caution">
    <text evidence="2">The sequence shown here is derived from an EMBL/GenBank/DDBJ whole genome shotgun (WGS) entry which is preliminary data.</text>
</comment>
<evidence type="ECO:0000256" key="1">
    <source>
        <dbReference type="SAM" id="Phobius"/>
    </source>
</evidence>
<keyword evidence="1" id="KW-0812">Transmembrane</keyword>
<dbReference type="RefSeq" id="WP_179488358.1">
    <property type="nucleotide sequence ID" value="NZ_JACCCW010000001.1"/>
</dbReference>
<keyword evidence="1" id="KW-1133">Transmembrane helix</keyword>